<evidence type="ECO:0000313" key="2">
    <source>
        <dbReference type="Proteomes" id="UP000198618"/>
    </source>
</evidence>
<name>A0A1H9YAE5_9BACI</name>
<dbReference type="RefSeq" id="WP_170840629.1">
    <property type="nucleotide sequence ID" value="NZ_FOHE01000001.1"/>
</dbReference>
<dbReference type="EMBL" id="FOHE01000001">
    <property type="protein sequence ID" value="SES65921.1"/>
    <property type="molecule type" value="Genomic_DNA"/>
</dbReference>
<evidence type="ECO:0000313" key="1">
    <source>
        <dbReference type="EMBL" id="SES65921.1"/>
    </source>
</evidence>
<protein>
    <submittedName>
        <fullName evidence="1">Uncharacterized protein</fullName>
    </submittedName>
</protein>
<accession>A0A1H9YAE5</accession>
<reference evidence="1 2" key="1">
    <citation type="submission" date="2016-10" db="EMBL/GenBank/DDBJ databases">
        <authorList>
            <person name="de Groot N.N."/>
        </authorList>
    </citation>
    <scope>NUCLEOTIDE SEQUENCE [LARGE SCALE GENOMIC DNA]</scope>
    <source>
        <strain evidence="1 2">IBRC-M 10780</strain>
    </source>
</reference>
<dbReference type="AlphaFoldDB" id="A0A1H9YAE5"/>
<dbReference type="Proteomes" id="UP000198618">
    <property type="component" value="Unassembled WGS sequence"/>
</dbReference>
<sequence length="300" mass="36087">MKIVEIEHMFLYNVIKEVITLTFQLICEKNEPYFIRGYDALWKKLIAGLFEEFIQFFAPELYHAIDFSKRKEFLQHKLYQQLIANKKDQQAVNHLVKVILQNGDEKWILIHIGVQDSDTQHFHKKMFQYFYQILDRYDQEIYTIALLTNNSSKSNDYYYHSFYDSALIYVFHSYDVEAVRITELKKSTNPFATVVLAVKYANSSRNNTTKRYSLKRNLLIHIFTRFPIDTKRNNKYIHALVFFIDYQLPLPKELQQKLIRELATYFKKEKIIIYQNSWKSNQSKLAPTLLELMDYLDNRH</sequence>
<keyword evidence="2" id="KW-1185">Reference proteome</keyword>
<organism evidence="1 2">
    <name type="scientific">Oceanobacillus limi</name>
    <dbReference type="NCBI Taxonomy" id="930131"/>
    <lineage>
        <taxon>Bacteria</taxon>
        <taxon>Bacillati</taxon>
        <taxon>Bacillota</taxon>
        <taxon>Bacilli</taxon>
        <taxon>Bacillales</taxon>
        <taxon>Bacillaceae</taxon>
        <taxon>Oceanobacillus</taxon>
    </lineage>
</organism>
<proteinExistence type="predicted"/>
<dbReference type="STRING" id="930131.SAMN05216389_101286"/>
<gene>
    <name evidence="1" type="ORF">SAMN05216389_101286</name>
</gene>